<dbReference type="SUPFAM" id="SSF53822">
    <property type="entry name" value="Periplasmic binding protein-like I"/>
    <property type="match status" value="1"/>
</dbReference>
<evidence type="ECO:0000259" key="4">
    <source>
        <dbReference type="Pfam" id="PF13458"/>
    </source>
</evidence>
<keyword evidence="2" id="KW-0732">Signal</keyword>
<organism evidence="5 6">
    <name type="scientific">Virgisporangium ochraceum</name>
    <dbReference type="NCBI Taxonomy" id="65505"/>
    <lineage>
        <taxon>Bacteria</taxon>
        <taxon>Bacillati</taxon>
        <taxon>Actinomycetota</taxon>
        <taxon>Actinomycetes</taxon>
        <taxon>Micromonosporales</taxon>
        <taxon>Micromonosporaceae</taxon>
        <taxon>Virgisporangium</taxon>
    </lineage>
</organism>
<protein>
    <recommendedName>
        <fullName evidence="4">Leucine-binding protein domain-containing protein</fullName>
    </recommendedName>
</protein>
<dbReference type="Proteomes" id="UP000635606">
    <property type="component" value="Unassembled WGS sequence"/>
</dbReference>
<evidence type="ECO:0000313" key="5">
    <source>
        <dbReference type="EMBL" id="GIJ69765.1"/>
    </source>
</evidence>
<evidence type="ECO:0000256" key="1">
    <source>
        <dbReference type="ARBA" id="ARBA00010062"/>
    </source>
</evidence>
<evidence type="ECO:0000256" key="2">
    <source>
        <dbReference type="ARBA" id="ARBA00022729"/>
    </source>
</evidence>
<name>A0A8J3ZWJ6_9ACTN</name>
<reference evidence="5" key="1">
    <citation type="submission" date="2021-01" db="EMBL/GenBank/DDBJ databases">
        <title>Whole genome shotgun sequence of Virgisporangium ochraceum NBRC 16418.</title>
        <authorList>
            <person name="Komaki H."/>
            <person name="Tamura T."/>
        </authorList>
    </citation>
    <scope>NUCLEOTIDE SEQUENCE</scope>
    <source>
        <strain evidence="5">NBRC 16418</strain>
    </source>
</reference>
<keyword evidence="6" id="KW-1185">Reference proteome</keyword>
<proteinExistence type="inferred from homology"/>
<gene>
    <name evidence="5" type="ORF">Voc01_046820</name>
</gene>
<feature type="compositionally biased region" description="Polar residues" evidence="3">
    <location>
        <begin position="21"/>
        <end position="35"/>
    </location>
</feature>
<dbReference type="Gene3D" id="3.40.50.2300">
    <property type="match status" value="2"/>
</dbReference>
<dbReference type="InterPro" id="IPR028081">
    <property type="entry name" value="Leu-bd"/>
</dbReference>
<accession>A0A8J3ZWJ6</accession>
<feature type="region of interest" description="Disordered" evidence="3">
    <location>
        <begin position="409"/>
        <end position="451"/>
    </location>
</feature>
<dbReference type="AlphaFoldDB" id="A0A8J3ZWJ6"/>
<evidence type="ECO:0000313" key="6">
    <source>
        <dbReference type="Proteomes" id="UP000635606"/>
    </source>
</evidence>
<feature type="domain" description="Leucine-binding protein" evidence="4">
    <location>
        <begin position="57"/>
        <end position="366"/>
    </location>
</feature>
<sequence length="451" mass="46568">MTAALAVSTAACAGDEAADSGSGTQQSSPSATALTPETLSTITQYTGVPAGKATGQPIKIGFINADSQELTIATDEAIRAVNDQLGGVKGRPIQLVKCVAGSPEQAQQCAQTFVSDAGTVAVLQGTIDADVTAFHTTLSPKLPVLGGLPLAVADAAAPNSYYLSSGQFGGIGAVTYAKDYAKARKVAILSPAGSPANELAIATLQQALQAVGIKVTIARFPLDATDMTAAINQSEAASADLLIPAVGIPQHCVVLSNSLQKLAVYTPVLTFAGCLGADVRKTLGDYPRWNYLGFSVSAEASSSDDLTAWQVRAFNEWFKPMENRSVTRNGAVQMFQTVLTLVKILSAIPGDGITPASAGNAMKKFKGPVFLGVPTLTFGGVPNMPAIGSLASRVYVYLGNDGWRDTTGGKWLEPPVLNLGRQGQQGQGQQGQGQQGQSPGQNQSQSPGQTR</sequence>
<dbReference type="Pfam" id="PF13458">
    <property type="entry name" value="Peripla_BP_6"/>
    <property type="match status" value="1"/>
</dbReference>
<evidence type="ECO:0000256" key="3">
    <source>
        <dbReference type="SAM" id="MobiDB-lite"/>
    </source>
</evidence>
<dbReference type="EMBL" id="BOPH01000068">
    <property type="protein sequence ID" value="GIJ69765.1"/>
    <property type="molecule type" value="Genomic_DNA"/>
</dbReference>
<dbReference type="InterPro" id="IPR028082">
    <property type="entry name" value="Peripla_BP_I"/>
</dbReference>
<feature type="region of interest" description="Disordered" evidence="3">
    <location>
        <begin position="15"/>
        <end position="35"/>
    </location>
</feature>
<feature type="compositionally biased region" description="Gly residues" evidence="3">
    <location>
        <begin position="423"/>
        <end position="434"/>
    </location>
</feature>
<feature type="compositionally biased region" description="Low complexity" evidence="3">
    <location>
        <begin position="435"/>
        <end position="451"/>
    </location>
</feature>
<comment type="caution">
    <text evidence="5">The sequence shown here is derived from an EMBL/GenBank/DDBJ whole genome shotgun (WGS) entry which is preliminary data.</text>
</comment>
<comment type="similarity">
    <text evidence="1">Belongs to the leucine-binding protein family.</text>
</comment>